<evidence type="ECO:0000256" key="3">
    <source>
        <dbReference type="ARBA" id="ARBA00022679"/>
    </source>
</evidence>
<evidence type="ECO:0000313" key="11">
    <source>
        <dbReference type="EMBL" id="MDT7043350.1"/>
    </source>
</evidence>
<evidence type="ECO:0000256" key="10">
    <source>
        <dbReference type="RuleBase" id="RU361274"/>
    </source>
</evidence>
<evidence type="ECO:0000256" key="5">
    <source>
        <dbReference type="ARBA" id="ARBA00022801"/>
    </source>
</evidence>
<gene>
    <name evidence="11" type="primary">pgeF</name>
    <name evidence="11" type="ORF">PPG34_13400</name>
</gene>
<reference evidence="11 12" key="1">
    <citation type="journal article" date="2023" name="ISME J.">
        <title>Cultivation and genomic characterization of novel and ubiquitous marine nitrite-oxidizing bacteria from the Nitrospirales.</title>
        <authorList>
            <person name="Mueller A.J."/>
            <person name="Daebeler A."/>
            <person name="Herbold C.W."/>
            <person name="Kirkegaard R.H."/>
            <person name="Daims H."/>
        </authorList>
    </citation>
    <scope>NUCLEOTIDE SEQUENCE [LARGE SCALE GENOMIC DNA]</scope>
    <source>
        <strain evidence="11 12">EB</strain>
    </source>
</reference>
<dbReference type="Proteomes" id="UP001250932">
    <property type="component" value="Unassembled WGS sequence"/>
</dbReference>
<comment type="similarity">
    <text evidence="2 10">Belongs to the purine nucleoside phosphorylase YfiH/LACC1 family.</text>
</comment>
<dbReference type="InterPro" id="IPR003730">
    <property type="entry name" value="Cu_polyphenol_OxRdtase"/>
</dbReference>
<dbReference type="PANTHER" id="PTHR30616">
    <property type="entry name" value="UNCHARACTERIZED PROTEIN YFIH"/>
    <property type="match status" value="1"/>
</dbReference>
<sequence>MVLLAERYGPELKMAPRLTLSRFQEGTRSITHFFGTRRGPHYGGNQGDVGTVKAADPDFPVVVSVQQVHGTDTLILDRRVRVGEKFSDGWDAILTNQPKALVTVRTADCVPVLLADPKQRIVGAVHAGWRGAVHGIVPKTVQRMVEHFGCEIESIQMAIGPSAGPCCYEVDGPVIEPLQSNFADWASVLTLHEERLGKIDLKALVRRQAQALGIPEDQIYTLNMCTICRSEQFFSYRREGAVHGTMVSGIMLS</sequence>
<dbReference type="InterPro" id="IPR038371">
    <property type="entry name" value="Cu_polyphenol_OxRdtase_sf"/>
</dbReference>
<comment type="catalytic activity">
    <reaction evidence="7">
        <text>adenosine + H2O + H(+) = inosine + NH4(+)</text>
        <dbReference type="Rhea" id="RHEA:24408"/>
        <dbReference type="ChEBI" id="CHEBI:15377"/>
        <dbReference type="ChEBI" id="CHEBI:15378"/>
        <dbReference type="ChEBI" id="CHEBI:16335"/>
        <dbReference type="ChEBI" id="CHEBI:17596"/>
        <dbReference type="ChEBI" id="CHEBI:28938"/>
        <dbReference type="EC" id="3.5.4.4"/>
    </reaction>
    <physiologicalReaction direction="left-to-right" evidence="7">
        <dbReference type="Rhea" id="RHEA:24409"/>
    </physiologicalReaction>
</comment>
<dbReference type="NCBIfam" id="TIGR00726">
    <property type="entry name" value="peptidoglycan editing factor PgeF"/>
    <property type="match status" value="1"/>
</dbReference>
<evidence type="ECO:0000256" key="6">
    <source>
        <dbReference type="ARBA" id="ARBA00022833"/>
    </source>
</evidence>
<keyword evidence="12" id="KW-1185">Reference proteome</keyword>
<dbReference type="SUPFAM" id="SSF64438">
    <property type="entry name" value="CNF1/YfiH-like putative cysteine hydrolases"/>
    <property type="match status" value="1"/>
</dbReference>
<comment type="catalytic activity">
    <reaction evidence="8">
        <text>adenosine + phosphate = alpha-D-ribose 1-phosphate + adenine</text>
        <dbReference type="Rhea" id="RHEA:27642"/>
        <dbReference type="ChEBI" id="CHEBI:16335"/>
        <dbReference type="ChEBI" id="CHEBI:16708"/>
        <dbReference type="ChEBI" id="CHEBI:43474"/>
        <dbReference type="ChEBI" id="CHEBI:57720"/>
        <dbReference type="EC" id="2.4.2.1"/>
    </reaction>
    <physiologicalReaction direction="left-to-right" evidence="8">
        <dbReference type="Rhea" id="RHEA:27643"/>
    </physiologicalReaction>
</comment>
<dbReference type="CDD" id="cd16833">
    <property type="entry name" value="YfiH"/>
    <property type="match status" value="1"/>
</dbReference>
<evidence type="ECO:0000313" key="12">
    <source>
        <dbReference type="Proteomes" id="UP001250932"/>
    </source>
</evidence>
<dbReference type="InterPro" id="IPR011324">
    <property type="entry name" value="Cytotoxic_necrot_fac-like_cat"/>
</dbReference>
<dbReference type="EMBL" id="JAQOUE010000001">
    <property type="protein sequence ID" value="MDT7043350.1"/>
    <property type="molecule type" value="Genomic_DNA"/>
</dbReference>
<evidence type="ECO:0000256" key="4">
    <source>
        <dbReference type="ARBA" id="ARBA00022723"/>
    </source>
</evidence>
<comment type="catalytic activity">
    <reaction evidence="9">
        <text>S-methyl-5'-thioadenosine + phosphate = 5-(methylsulfanyl)-alpha-D-ribose 1-phosphate + adenine</text>
        <dbReference type="Rhea" id="RHEA:11852"/>
        <dbReference type="ChEBI" id="CHEBI:16708"/>
        <dbReference type="ChEBI" id="CHEBI:17509"/>
        <dbReference type="ChEBI" id="CHEBI:43474"/>
        <dbReference type="ChEBI" id="CHEBI:58533"/>
        <dbReference type="EC" id="2.4.2.28"/>
    </reaction>
    <physiologicalReaction direction="left-to-right" evidence="9">
        <dbReference type="Rhea" id="RHEA:11853"/>
    </physiologicalReaction>
</comment>
<keyword evidence="3" id="KW-0808">Transferase</keyword>
<comment type="catalytic activity">
    <reaction evidence="1">
        <text>inosine + phosphate = alpha-D-ribose 1-phosphate + hypoxanthine</text>
        <dbReference type="Rhea" id="RHEA:27646"/>
        <dbReference type="ChEBI" id="CHEBI:17368"/>
        <dbReference type="ChEBI" id="CHEBI:17596"/>
        <dbReference type="ChEBI" id="CHEBI:43474"/>
        <dbReference type="ChEBI" id="CHEBI:57720"/>
        <dbReference type="EC" id="2.4.2.1"/>
    </reaction>
    <physiologicalReaction direction="left-to-right" evidence="1">
        <dbReference type="Rhea" id="RHEA:27647"/>
    </physiologicalReaction>
</comment>
<dbReference type="PANTHER" id="PTHR30616:SF2">
    <property type="entry name" value="PURINE NUCLEOSIDE PHOSPHORYLASE LACC1"/>
    <property type="match status" value="1"/>
</dbReference>
<keyword evidence="5" id="KW-0378">Hydrolase</keyword>
<protein>
    <recommendedName>
        <fullName evidence="10">Purine nucleoside phosphorylase</fullName>
    </recommendedName>
</protein>
<proteinExistence type="inferred from homology"/>
<dbReference type="RefSeq" id="WP_313833917.1">
    <property type="nucleotide sequence ID" value="NZ_JAQOUE010000001.1"/>
</dbReference>
<evidence type="ECO:0000256" key="2">
    <source>
        <dbReference type="ARBA" id="ARBA00007353"/>
    </source>
</evidence>
<evidence type="ECO:0000256" key="9">
    <source>
        <dbReference type="ARBA" id="ARBA00049893"/>
    </source>
</evidence>
<keyword evidence="4" id="KW-0479">Metal-binding</keyword>
<evidence type="ECO:0000256" key="1">
    <source>
        <dbReference type="ARBA" id="ARBA00000553"/>
    </source>
</evidence>
<keyword evidence="6" id="KW-0862">Zinc</keyword>
<dbReference type="Gene3D" id="3.60.140.10">
    <property type="entry name" value="CNF1/YfiH-like putative cysteine hydrolases"/>
    <property type="match status" value="1"/>
</dbReference>
<name>A0ABU3KAA1_9BACT</name>
<evidence type="ECO:0000256" key="8">
    <source>
        <dbReference type="ARBA" id="ARBA00048968"/>
    </source>
</evidence>
<dbReference type="Pfam" id="PF02578">
    <property type="entry name" value="Cu-oxidase_4"/>
    <property type="match status" value="1"/>
</dbReference>
<organism evidence="11 12">
    <name type="scientific">Candidatus Nitronereus thalassa</name>
    <dbReference type="NCBI Taxonomy" id="3020898"/>
    <lineage>
        <taxon>Bacteria</taxon>
        <taxon>Pseudomonadati</taxon>
        <taxon>Nitrospirota</taxon>
        <taxon>Nitrospiria</taxon>
        <taxon>Nitrospirales</taxon>
        <taxon>Nitrospiraceae</taxon>
        <taxon>Candidatus Nitronereus</taxon>
    </lineage>
</organism>
<comment type="caution">
    <text evidence="11">The sequence shown here is derived from an EMBL/GenBank/DDBJ whole genome shotgun (WGS) entry which is preliminary data.</text>
</comment>
<accession>A0ABU3KAA1</accession>
<evidence type="ECO:0000256" key="7">
    <source>
        <dbReference type="ARBA" id="ARBA00047989"/>
    </source>
</evidence>